<evidence type="ECO:0000313" key="2">
    <source>
        <dbReference type="EnsemblPlants" id="OMERI03G25230.1"/>
    </source>
</evidence>
<evidence type="ECO:0000313" key="3">
    <source>
        <dbReference type="Proteomes" id="UP000008021"/>
    </source>
</evidence>
<keyword evidence="3" id="KW-1185">Reference proteome</keyword>
<accession>A0A0E0D4B6</accession>
<organism evidence="2">
    <name type="scientific">Oryza meridionalis</name>
    <dbReference type="NCBI Taxonomy" id="40149"/>
    <lineage>
        <taxon>Eukaryota</taxon>
        <taxon>Viridiplantae</taxon>
        <taxon>Streptophyta</taxon>
        <taxon>Embryophyta</taxon>
        <taxon>Tracheophyta</taxon>
        <taxon>Spermatophyta</taxon>
        <taxon>Magnoliopsida</taxon>
        <taxon>Liliopsida</taxon>
        <taxon>Poales</taxon>
        <taxon>Poaceae</taxon>
        <taxon>BOP clade</taxon>
        <taxon>Oryzoideae</taxon>
        <taxon>Oryzeae</taxon>
        <taxon>Oryzinae</taxon>
        <taxon>Oryza</taxon>
    </lineage>
</organism>
<name>A0A0E0D4B6_9ORYZ</name>
<dbReference type="HOGENOM" id="CLU_2041766_0_0_1"/>
<feature type="region of interest" description="Disordered" evidence="1">
    <location>
        <begin position="25"/>
        <end position="60"/>
    </location>
</feature>
<sequence length="121" mass="13660">MRHDLCKEWRGRGRLWIGPRETNLSRSVKPAPATVGRWQQPAKAGRGARRASSGGGIYLTPSDDGDLTSYHIMRSLQKNLSDPQEGWDFFKVISEETKLPTNLLDPFQRKGKPDLTLLTKL</sequence>
<dbReference type="Proteomes" id="UP000008021">
    <property type="component" value="Chromosome 3"/>
</dbReference>
<dbReference type="AlphaFoldDB" id="A0A0E0D4B6"/>
<dbReference type="Gramene" id="OMERI03G25230.1">
    <property type="protein sequence ID" value="OMERI03G25230.1"/>
    <property type="gene ID" value="OMERI03G25230"/>
</dbReference>
<dbReference type="EnsemblPlants" id="OMERI03G25230.1">
    <property type="protein sequence ID" value="OMERI03G25230.1"/>
    <property type="gene ID" value="OMERI03G25230"/>
</dbReference>
<reference evidence="2" key="1">
    <citation type="submission" date="2015-04" db="UniProtKB">
        <authorList>
            <consortium name="EnsemblPlants"/>
        </authorList>
    </citation>
    <scope>IDENTIFICATION</scope>
</reference>
<proteinExistence type="predicted"/>
<evidence type="ECO:0000256" key="1">
    <source>
        <dbReference type="SAM" id="MobiDB-lite"/>
    </source>
</evidence>
<protein>
    <submittedName>
        <fullName evidence="2">Uncharacterized protein</fullName>
    </submittedName>
</protein>
<reference evidence="2" key="2">
    <citation type="submission" date="2018-05" db="EMBL/GenBank/DDBJ databases">
        <title>OmerRS3 (Oryza meridionalis Reference Sequence Version 3).</title>
        <authorList>
            <person name="Zhang J."/>
            <person name="Kudrna D."/>
            <person name="Lee S."/>
            <person name="Talag J."/>
            <person name="Welchert J."/>
            <person name="Wing R.A."/>
        </authorList>
    </citation>
    <scope>NUCLEOTIDE SEQUENCE [LARGE SCALE GENOMIC DNA]</scope>
    <source>
        <strain evidence="2">cv. OR44</strain>
    </source>
</reference>